<gene>
    <name evidence="3" type="ORF">KI688_004345</name>
</gene>
<name>A0A9P8BQ08_9FUNG</name>
<dbReference type="InterPro" id="IPR006816">
    <property type="entry name" value="ELMO_dom"/>
</dbReference>
<evidence type="ECO:0000313" key="4">
    <source>
        <dbReference type="Proteomes" id="UP000707451"/>
    </source>
</evidence>
<comment type="caution">
    <text evidence="3">The sequence shown here is derived from an EMBL/GenBank/DDBJ whole genome shotgun (WGS) entry which is preliminary data.</text>
</comment>
<proteinExistence type="predicted"/>
<evidence type="ECO:0000256" key="1">
    <source>
        <dbReference type="SAM" id="MobiDB-lite"/>
    </source>
</evidence>
<protein>
    <recommendedName>
        <fullName evidence="2">ELMO domain-containing protein</fullName>
    </recommendedName>
</protein>
<feature type="domain" description="ELMO" evidence="2">
    <location>
        <begin position="356"/>
        <end position="510"/>
    </location>
</feature>
<dbReference type="InterPro" id="IPR050868">
    <property type="entry name" value="ELMO_domain-containing"/>
</dbReference>
<evidence type="ECO:0000259" key="2">
    <source>
        <dbReference type="PROSITE" id="PS51335"/>
    </source>
</evidence>
<feature type="compositionally biased region" description="Low complexity" evidence="1">
    <location>
        <begin position="127"/>
        <end position="142"/>
    </location>
</feature>
<organism evidence="3 4">
    <name type="scientific">Linnemannia hyalina</name>
    <dbReference type="NCBI Taxonomy" id="64524"/>
    <lineage>
        <taxon>Eukaryota</taxon>
        <taxon>Fungi</taxon>
        <taxon>Fungi incertae sedis</taxon>
        <taxon>Mucoromycota</taxon>
        <taxon>Mortierellomycotina</taxon>
        <taxon>Mortierellomycetes</taxon>
        <taxon>Mortierellales</taxon>
        <taxon>Mortierellaceae</taxon>
        <taxon>Linnemannia</taxon>
    </lineage>
</organism>
<dbReference type="EMBL" id="JAHRHY010000016">
    <property type="protein sequence ID" value="KAG9063461.1"/>
    <property type="molecule type" value="Genomic_DNA"/>
</dbReference>
<dbReference type="OrthoDB" id="67155at2759"/>
<sequence length="562" mass="62959">MPHHRHQTASTALAAIRRHVHQWVGLVLYNSIYQNILLLHIYRILKFIYGFFSRSTELSRICGASTSFSSSPSSPSTPLDCLWTPFGHPSSALVNNIHAGTIVYSNPSSNPPIHAGNGRRASVQTGPAAAIAPSSSSSVSADPSFLASTLASTLAARLSTESSESTDSSVSSIQSGPLVAETLGEEPSEIHKQKQLQEYLQRKRRHDATVSSIQSGPLAAEAPGEDPSGIHKQKQQQEVLQRRRRHDSTSSSSHTAIMDLRQSKAAAGMIYRIGNGSFLPLSAAAAERRELEAADCDPIEITRQILRKKRFPDSASLSTPAARKLQYALERVASTHQLAREINQRVHTKYDSTNPAHERKLMLLWDLLRPHDKLEGRYTKQWTEIGFQGKDPATDFRGMGMLGLDDLVYYAKYYPMSSKNALECSHDAISWYSFAIVGINITSFAVQTLRTRQLQYYLFLNGTDRSVHHELYCYLFHRFNAYWSTLEPKPIIMDFERVFADFKIMMERQLARRKLMMLRYDTKENMLSGHGHHQPPSAVAAPPRLPQDEAGELIELETKKSK</sequence>
<dbReference type="Proteomes" id="UP000707451">
    <property type="component" value="Unassembled WGS sequence"/>
</dbReference>
<feature type="region of interest" description="Disordered" evidence="1">
    <location>
        <begin position="110"/>
        <end position="142"/>
    </location>
</feature>
<reference evidence="3" key="1">
    <citation type="submission" date="2021-06" db="EMBL/GenBank/DDBJ databases">
        <title>Genome Sequence of Mortierella hyaline Strain SCG-10, a Cold-Adapted, Nitrate-Reducing Fungus Isolated from Soil in Minnesota, USA.</title>
        <authorList>
            <person name="Aldossari N."/>
        </authorList>
    </citation>
    <scope>NUCLEOTIDE SEQUENCE</scope>
    <source>
        <strain evidence="3">SCG-10</strain>
    </source>
</reference>
<evidence type="ECO:0000313" key="3">
    <source>
        <dbReference type="EMBL" id="KAG9063461.1"/>
    </source>
</evidence>
<dbReference type="PANTHER" id="PTHR12771">
    <property type="entry name" value="ENGULFMENT AND CELL MOTILITY"/>
    <property type="match status" value="1"/>
</dbReference>
<dbReference type="Pfam" id="PF04727">
    <property type="entry name" value="ELMO_CED12"/>
    <property type="match status" value="1"/>
</dbReference>
<feature type="region of interest" description="Disordered" evidence="1">
    <location>
        <begin position="183"/>
        <end position="255"/>
    </location>
</feature>
<dbReference type="PANTHER" id="PTHR12771:SF51">
    <property type="entry name" value="LD01482P"/>
    <property type="match status" value="1"/>
</dbReference>
<keyword evidence="4" id="KW-1185">Reference proteome</keyword>
<dbReference type="PROSITE" id="PS51335">
    <property type="entry name" value="ELMO"/>
    <property type="match status" value="1"/>
</dbReference>
<accession>A0A9P8BQ08</accession>
<dbReference type="AlphaFoldDB" id="A0A9P8BQ08"/>